<accession>A0A1A3CRU9</accession>
<dbReference type="AlphaFoldDB" id="A0A1A3CRU9"/>
<evidence type="ECO:0000313" key="2">
    <source>
        <dbReference type="Proteomes" id="UP000093795"/>
    </source>
</evidence>
<evidence type="ECO:0000313" key="1">
    <source>
        <dbReference type="EMBL" id="OBI89087.1"/>
    </source>
</evidence>
<sequence>MDSAARRLFGRDREFAELRHFLDGEHAAMMLRGARAAVAIDPAQIKGVKPLPLAQLSSSFPVLGNPANKQRAVSLTAKQFRYGFGDAIDGSPASASGQ</sequence>
<proteinExistence type="predicted"/>
<gene>
    <name evidence="1" type="ORF">A9X01_14130</name>
</gene>
<name>A0A1A3CRU9_MYCAS</name>
<dbReference type="RefSeq" id="WP_065119873.1">
    <property type="nucleotide sequence ID" value="NZ_LZKQ01000063.1"/>
</dbReference>
<reference evidence="1 2" key="1">
    <citation type="submission" date="2016-06" db="EMBL/GenBank/DDBJ databases">
        <authorList>
            <person name="Kjaerup R.B."/>
            <person name="Dalgaard T.S."/>
            <person name="Juul-Madsen H.R."/>
        </authorList>
    </citation>
    <scope>NUCLEOTIDE SEQUENCE [LARGE SCALE GENOMIC DNA]</scope>
    <source>
        <strain evidence="1 2">1081914.2</strain>
    </source>
</reference>
<dbReference type="EMBL" id="LZKQ01000063">
    <property type="protein sequence ID" value="OBI89087.1"/>
    <property type="molecule type" value="Genomic_DNA"/>
</dbReference>
<organism evidence="1 2">
    <name type="scientific">Mycobacterium asiaticum</name>
    <dbReference type="NCBI Taxonomy" id="1790"/>
    <lineage>
        <taxon>Bacteria</taxon>
        <taxon>Bacillati</taxon>
        <taxon>Actinomycetota</taxon>
        <taxon>Actinomycetes</taxon>
        <taxon>Mycobacteriales</taxon>
        <taxon>Mycobacteriaceae</taxon>
        <taxon>Mycobacterium</taxon>
    </lineage>
</organism>
<protein>
    <submittedName>
        <fullName evidence="1">Uncharacterized protein</fullName>
    </submittedName>
</protein>
<dbReference type="STRING" id="1790.A5645_09890"/>
<comment type="caution">
    <text evidence="1">The sequence shown here is derived from an EMBL/GenBank/DDBJ whole genome shotgun (WGS) entry which is preliminary data.</text>
</comment>
<dbReference type="eggNOG" id="COG2197">
    <property type="taxonomic scope" value="Bacteria"/>
</dbReference>
<dbReference type="Proteomes" id="UP000093795">
    <property type="component" value="Unassembled WGS sequence"/>
</dbReference>